<dbReference type="InterPro" id="IPR005590">
    <property type="entry name" value="DUF333"/>
</dbReference>
<dbReference type="SUPFAM" id="SSF54654">
    <property type="entry name" value="CI-2 family of serine protease inhibitors"/>
    <property type="match status" value="1"/>
</dbReference>
<evidence type="ECO:0000313" key="5">
    <source>
        <dbReference type="Proteomes" id="UP000196240"/>
    </source>
</evidence>
<dbReference type="RefSeq" id="WP_087012326.1">
    <property type="nucleotide sequence ID" value="NZ_FUUY01000004.1"/>
</dbReference>
<dbReference type="EMBL" id="FUUY01000004">
    <property type="protein sequence ID" value="SJX21956.1"/>
    <property type="molecule type" value="Genomic_DNA"/>
</dbReference>
<dbReference type="Gene3D" id="3.30.10.10">
    <property type="entry name" value="Trypsin Inhibitor V, subunit A"/>
    <property type="match status" value="1"/>
</dbReference>
<dbReference type="PROSITE" id="PS51257">
    <property type="entry name" value="PROKAR_LIPOPROTEIN"/>
    <property type="match status" value="1"/>
</dbReference>
<reference evidence="4 5" key="1">
    <citation type="submission" date="2017-02" db="EMBL/GenBank/DDBJ databases">
        <authorList>
            <person name="Peterson S.W."/>
        </authorList>
    </citation>
    <scope>NUCLEOTIDE SEQUENCE [LARGE SCALE GENOMIC DNA]</scope>
    <source>
        <strain evidence="4">C6</strain>
    </source>
</reference>
<keyword evidence="1" id="KW-0646">Protease inhibitor</keyword>
<evidence type="ECO:0000256" key="1">
    <source>
        <dbReference type="ARBA" id="ARBA00022690"/>
    </source>
</evidence>
<keyword evidence="3" id="KW-0732">Signal</keyword>
<dbReference type="Proteomes" id="UP000196240">
    <property type="component" value="Unassembled WGS sequence"/>
</dbReference>
<protein>
    <submittedName>
        <fullName evidence="4">Peptidase inhibitor I78 family protein</fullName>
    </submittedName>
</protein>
<feature type="chain" id="PRO_5012051594" evidence="3">
    <location>
        <begin position="21"/>
        <end position="144"/>
    </location>
</feature>
<dbReference type="InterPro" id="IPR036354">
    <property type="entry name" value="Prot_inh_pot1_sf"/>
</dbReference>
<sequence precursor="true">MKKILMLGLMVAAISGCSTAQKNETEKPTLGMANPASTYCVEQGGKLEIRKEANGEVGYCHLPNGQIIEEWALFRASQSKCVAEQATSLIGQSNLTEAQIKQKTSAKMVRLVQPGQPVTMDYREDRVTVTVDPKTNKVVQASCG</sequence>
<dbReference type="GO" id="GO:0004867">
    <property type="term" value="F:serine-type endopeptidase inhibitor activity"/>
    <property type="evidence" value="ECO:0007669"/>
    <property type="project" value="UniProtKB-KW"/>
</dbReference>
<dbReference type="Pfam" id="PF11720">
    <property type="entry name" value="Inhibitor_I78"/>
    <property type="match status" value="1"/>
</dbReference>
<proteinExistence type="predicted"/>
<feature type="signal peptide" evidence="3">
    <location>
        <begin position="1"/>
        <end position="20"/>
    </location>
</feature>
<dbReference type="PANTHER" id="PTHR38008">
    <property type="entry name" value="HEMOLYSIN-RELATED"/>
    <property type="match status" value="1"/>
</dbReference>
<keyword evidence="2" id="KW-0722">Serine protease inhibitor</keyword>
<name>A0A1R7QCS8_ACIJO</name>
<dbReference type="PANTHER" id="PTHR38008:SF2">
    <property type="entry name" value="HEMOLYSIN"/>
    <property type="match status" value="1"/>
</dbReference>
<organism evidence="4 5">
    <name type="scientific">Acinetobacter johnsonii</name>
    <dbReference type="NCBI Taxonomy" id="40214"/>
    <lineage>
        <taxon>Bacteria</taxon>
        <taxon>Pseudomonadati</taxon>
        <taxon>Pseudomonadota</taxon>
        <taxon>Gammaproteobacteria</taxon>
        <taxon>Moraxellales</taxon>
        <taxon>Moraxellaceae</taxon>
        <taxon>Acinetobacter</taxon>
    </lineage>
</organism>
<dbReference type="AlphaFoldDB" id="A0A1R7QCS8"/>
<evidence type="ECO:0000256" key="3">
    <source>
        <dbReference type="SAM" id="SignalP"/>
    </source>
</evidence>
<dbReference type="InterPro" id="IPR021719">
    <property type="entry name" value="Prot_inh_I78"/>
</dbReference>
<accession>A0A1R7QCS8</accession>
<gene>
    <name evidence="4" type="ORF">ACNJC6_01585</name>
</gene>
<dbReference type="Pfam" id="PF03891">
    <property type="entry name" value="DUF333"/>
    <property type="match status" value="1"/>
</dbReference>
<evidence type="ECO:0000256" key="2">
    <source>
        <dbReference type="ARBA" id="ARBA00022900"/>
    </source>
</evidence>
<evidence type="ECO:0000313" key="4">
    <source>
        <dbReference type="EMBL" id="SJX21956.1"/>
    </source>
</evidence>